<accession>A0A8H4PZQ8</accession>
<comment type="caution">
    <text evidence="2">The sequence shown here is derived from an EMBL/GenBank/DDBJ whole genome shotgun (WGS) entry which is preliminary data.</text>
</comment>
<reference evidence="2 3" key="1">
    <citation type="journal article" date="2020" name="Genome Biol. Evol.">
        <title>A new high-quality draft genome assembly of the Chinese cordyceps Ophiocordyceps sinensis.</title>
        <authorList>
            <person name="Shu R."/>
            <person name="Zhang J."/>
            <person name="Meng Q."/>
            <person name="Zhang H."/>
            <person name="Zhou G."/>
            <person name="Li M."/>
            <person name="Wu P."/>
            <person name="Zhao Y."/>
            <person name="Chen C."/>
            <person name="Qin Q."/>
        </authorList>
    </citation>
    <scope>NUCLEOTIDE SEQUENCE [LARGE SCALE GENOMIC DNA]</scope>
    <source>
        <strain evidence="2 3">IOZ07</strain>
    </source>
</reference>
<evidence type="ECO:0000256" key="1">
    <source>
        <dbReference type="SAM" id="MobiDB-lite"/>
    </source>
</evidence>
<feature type="compositionally biased region" description="Basic and acidic residues" evidence="1">
    <location>
        <begin position="140"/>
        <end position="163"/>
    </location>
</feature>
<evidence type="ECO:0000313" key="3">
    <source>
        <dbReference type="Proteomes" id="UP000557566"/>
    </source>
</evidence>
<keyword evidence="3" id="KW-1185">Reference proteome</keyword>
<sequence length="163" mass="18071">MSETEMTPTKPMAWTEEAKTQFLLRIIAQLRGDGKSINWTRLQMEGRTTKSLQNQWFKITKEIAEMESAENGENGASTPTKPKATPRKARAKKADKSDTLVVPRASDDDEGSVEVKVTPRKRGPAARRGGGKSPAKRVKKSESDNEEPNKEVQDNGDDTAKED</sequence>
<dbReference type="Proteomes" id="UP000557566">
    <property type="component" value="Unassembled WGS sequence"/>
</dbReference>
<protein>
    <recommendedName>
        <fullName evidence="4">Myb-like domain-containing protein</fullName>
    </recommendedName>
</protein>
<dbReference type="OrthoDB" id="4848529at2759"/>
<name>A0A8H4PZQ8_9HYPO</name>
<gene>
    <name evidence="2" type="ORF">G6O67_000744</name>
</gene>
<proteinExistence type="predicted"/>
<dbReference type="AlphaFoldDB" id="A0A8H4PZQ8"/>
<organism evidence="2 3">
    <name type="scientific">Ophiocordyceps sinensis</name>
    <dbReference type="NCBI Taxonomy" id="72228"/>
    <lineage>
        <taxon>Eukaryota</taxon>
        <taxon>Fungi</taxon>
        <taxon>Dikarya</taxon>
        <taxon>Ascomycota</taxon>
        <taxon>Pezizomycotina</taxon>
        <taxon>Sordariomycetes</taxon>
        <taxon>Hypocreomycetidae</taxon>
        <taxon>Hypocreales</taxon>
        <taxon>Ophiocordycipitaceae</taxon>
        <taxon>Ophiocordyceps</taxon>
    </lineage>
</organism>
<evidence type="ECO:0008006" key="4">
    <source>
        <dbReference type="Google" id="ProtNLM"/>
    </source>
</evidence>
<feature type="region of interest" description="Disordered" evidence="1">
    <location>
        <begin position="64"/>
        <end position="163"/>
    </location>
</feature>
<dbReference type="EMBL" id="JAAVMX010000001">
    <property type="protein sequence ID" value="KAF4513477.1"/>
    <property type="molecule type" value="Genomic_DNA"/>
</dbReference>
<evidence type="ECO:0000313" key="2">
    <source>
        <dbReference type="EMBL" id="KAF4513477.1"/>
    </source>
</evidence>